<proteinExistence type="predicted"/>
<reference evidence="3" key="1">
    <citation type="submission" date="2021-08" db="EMBL/GenBank/DDBJ databases">
        <title>WGS assembly of Ceratopteris richardii.</title>
        <authorList>
            <person name="Marchant D.B."/>
            <person name="Chen G."/>
            <person name="Jenkins J."/>
            <person name="Shu S."/>
            <person name="Leebens-Mack J."/>
            <person name="Grimwood J."/>
            <person name="Schmutz J."/>
            <person name="Soltis P."/>
            <person name="Soltis D."/>
            <person name="Chen Z.-H."/>
        </authorList>
    </citation>
    <scope>NUCLEOTIDE SEQUENCE</scope>
    <source>
        <strain evidence="3">Whitten #5841</strain>
        <tissue evidence="3">Leaf</tissue>
    </source>
</reference>
<dbReference type="Gene3D" id="1.25.40.10">
    <property type="entry name" value="Tetratricopeptide repeat domain"/>
    <property type="match status" value="6"/>
</dbReference>
<name>A0A8T2QY53_CERRI</name>
<dbReference type="PROSITE" id="PS51375">
    <property type="entry name" value="PPR"/>
    <property type="match status" value="10"/>
</dbReference>
<gene>
    <name evidence="3" type="ORF">KP509_31G055900</name>
</gene>
<dbReference type="FunFam" id="1.25.40.10:FF:000285">
    <property type="entry name" value="Pentatricopeptide repeat-containing protein, chloroplastic"/>
    <property type="match status" value="1"/>
</dbReference>
<comment type="caution">
    <text evidence="3">The sequence shown here is derived from an EMBL/GenBank/DDBJ whole genome shotgun (WGS) entry which is preliminary data.</text>
</comment>
<dbReference type="Pfam" id="PF01535">
    <property type="entry name" value="PPR"/>
    <property type="match status" value="8"/>
</dbReference>
<feature type="repeat" description="PPR" evidence="2">
    <location>
        <begin position="138"/>
        <end position="172"/>
    </location>
</feature>
<dbReference type="PANTHER" id="PTHR24015">
    <property type="entry name" value="OS07G0578800 PROTEIN-RELATED"/>
    <property type="match status" value="1"/>
</dbReference>
<dbReference type="Proteomes" id="UP000825935">
    <property type="component" value="Chromosome 31"/>
</dbReference>
<evidence type="ECO:0000313" key="4">
    <source>
        <dbReference type="Proteomes" id="UP000825935"/>
    </source>
</evidence>
<protein>
    <recommendedName>
        <fullName evidence="5">Pentatricopeptide repeat-containing protein</fullName>
    </recommendedName>
</protein>
<dbReference type="GO" id="GO:0048731">
    <property type="term" value="P:system development"/>
    <property type="evidence" value="ECO:0007669"/>
    <property type="project" value="UniProtKB-ARBA"/>
</dbReference>
<dbReference type="FunFam" id="1.25.40.10:FF:000344">
    <property type="entry name" value="Pentatricopeptide repeat-containing protein"/>
    <property type="match status" value="1"/>
</dbReference>
<accession>A0A8T2QY53</accession>
<dbReference type="GO" id="GO:0003723">
    <property type="term" value="F:RNA binding"/>
    <property type="evidence" value="ECO:0007669"/>
    <property type="project" value="InterPro"/>
</dbReference>
<evidence type="ECO:0000256" key="2">
    <source>
        <dbReference type="PROSITE-ProRule" id="PRU00708"/>
    </source>
</evidence>
<feature type="repeat" description="PPR" evidence="2">
    <location>
        <begin position="816"/>
        <end position="851"/>
    </location>
</feature>
<feature type="repeat" description="PPR" evidence="2">
    <location>
        <begin position="643"/>
        <end position="677"/>
    </location>
</feature>
<dbReference type="OrthoDB" id="1880841at2759"/>
<evidence type="ECO:0000256" key="1">
    <source>
        <dbReference type="ARBA" id="ARBA00022737"/>
    </source>
</evidence>
<evidence type="ECO:0008006" key="5">
    <source>
        <dbReference type="Google" id="ProtNLM"/>
    </source>
</evidence>
<feature type="repeat" description="PPR" evidence="2">
    <location>
        <begin position="750"/>
        <end position="784"/>
    </location>
</feature>
<feature type="repeat" description="PPR" evidence="2">
    <location>
        <begin position="239"/>
        <end position="273"/>
    </location>
</feature>
<keyword evidence="4" id="KW-1185">Reference proteome</keyword>
<dbReference type="Pfam" id="PF13041">
    <property type="entry name" value="PPR_2"/>
    <property type="match status" value="4"/>
</dbReference>
<organism evidence="3 4">
    <name type="scientific">Ceratopteris richardii</name>
    <name type="common">Triangle waterfern</name>
    <dbReference type="NCBI Taxonomy" id="49495"/>
    <lineage>
        <taxon>Eukaryota</taxon>
        <taxon>Viridiplantae</taxon>
        <taxon>Streptophyta</taxon>
        <taxon>Embryophyta</taxon>
        <taxon>Tracheophyta</taxon>
        <taxon>Polypodiopsida</taxon>
        <taxon>Polypodiidae</taxon>
        <taxon>Polypodiales</taxon>
        <taxon>Pteridineae</taxon>
        <taxon>Pteridaceae</taxon>
        <taxon>Parkerioideae</taxon>
        <taxon>Ceratopteris</taxon>
    </lineage>
</organism>
<feature type="repeat" description="PPR" evidence="2">
    <location>
        <begin position="884"/>
        <end position="918"/>
    </location>
</feature>
<feature type="repeat" description="PPR" evidence="2">
    <location>
        <begin position="542"/>
        <end position="576"/>
    </location>
</feature>
<dbReference type="FunFam" id="1.25.40.10:FF:000158">
    <property type="entry name" value="pentatricopeptide repeat-containing protein At2g33680"/>
    <property type="match status" value="1"/>
</dbReference>
<dbReference type="InterPro" id="IPR046960">
    <property type="entry name" value="PPR_At4g14850-like_plant"/>
</dbReference>
<feature type="repeat" description="PPR" evidence="2">
    <location>
        <begin position="678"/>
        <end position="712"/>
    </location>
</feature>
<dbReference type="InterPro" id="IPR011990">
    <property type="entry name" value="TPR-like_helical_dom_sf"/>
</dbReference>
<feature type="repeat" description="PPR" evidence="2">
    <location>
        <begin position="340"/>
        <end position="374"/>
    </location>
</feature>
<dbReference type="NCBIfam" id="TIGR00756">
    <property type="entry name" value="PPR"/>
    <property type="match status" value="6"/>
</dbReference>
<dbReference type="AlphaFoldDB" id="A0A8T2QY53"/>
<dbReference type="Pfam" id="PF13812">
    <property type="entry name" value="PPR_3"/>
    <property type="match status" value="1"/>
</dbReference>
<sequence length="934" mass="104097">MHAVQAGPGCTSSFSAFPVLVKESVQTHNNGHSARPTTGKNVHPHSEVDVQLAFAWASGEDLSSQVIPKLPTINHVINTIREQRKRKDRFLSQQLYVQLCEYGLETEEDIGNHLVPMLITCGDVYTAQQVFEKLTSQAEHAWTSILHGYVECGEPHLALKAFQHMKAGRVRPSTHTFVVLIKACEDLRDLERGRELHAVVVCCGYETDPFVNNSLLCMYAKCESIADVENVFDHVPVQDIVAWTALMTAYIECDLNEEALDCLAEIHSEGVRPDAVMFVCSLKACASLKAIDKGQMIHKEIIEEGLERLPPVGNTLIDMYAKSGLFEEAQQLFNELPCRDVITWTTLIAGYAENGQDERAVRLLEQMQCENIVLDEHIYVTGLKACCSSRSIHKGFEMHIEIAVEGFETYKNIANTLIDMYSKLGLLEEAQGVFDELDSPDVVSWTALIAGYAEHGFHVEVQRCLNQMQKEGCYPNVPTFICSLKACSLQGSLDWGHKMHTRFVKEGFENDALISCALVDMYAKHSSFAEAEAVLNFSSDQNVASWNALITGFAEQGASEAALECLDRMENFGLSSNEITLLSSLKACSKSVTSRCGYRVHNEIVKKGFETPQTCGNALVDMYGKCGLLTDAQAVFDKLKYHDVIGWTSLIAGYADHGFREEALKHLKQMQLEGVPLDIILWNIAIACHAEEEEIEEALVVHASMHEQGILFNCFSFMTALQVCAKTASIEVGRRLHIHIQAFKDFDDAEDLLSTALIDMYAKCGSMNEALQVFEQIRKKSLVQWNAIISGYACQVESKLVFWTFNQMMNQCLQPDALTFNSILFACSHSGLLKEGEMFYEAMVEEHNILPQVRHDNCMIGLLGRSGCLNEAVLMLEKIPFSKDSVSWNSVLGACRRSGDLELSEQTFNTLVTLGQQNTTSFVMMANVYADIGK</sequence>
<keyword evidence="1" id="KW-0677">Repeat</keyword>
<feature type="repeat" description="PPR" evidence="2">
    <location>
        <begin position="441"/>
        <end position="475"/>
    </location>
</feature>
<dbReference type="InterPro" id="IPR002885">
    <property type="entry name" value="PPR_rpt"/>
</dbReference>
<dbReference type="GO" id="GO:0009451">
    <property type="term" value="P:RNA modification"/>
    <property type="evidence" value="ECO:0007669"/>
    <property type="project" value="InterPro"/>
</dbReference>
<dbReference type="EMBL" id="CM035436">
    <property type="protein sequence ID" value="KAH7289062.1"/>
    <property type="molecule type" value="Genomic_DNA"/>
</dbReference>
<evidence type="ECO:0000313" key="3">
    <source>
        <dbReference type="EMBL" id="KAH7289062.1"/>
    </source>
</evidence>